<proteinExistence type="inferred from homology"/>
<gene>
    <name evidence="7" type="ORF">GCM10011289_21080</name>
</gene>
<keyword evidence="4 6" id="KW-1133">Transmembrane helix</keyword>
<feature type="transmembrane region" description="Helical" evidence="6">
    <location>
        <begin position="200"/>
        <end position="225"/>
    </location>
</feature>
<dbReference type="PANTHER" id="PTHR23291">
    <property type="entry name" value="BAX INHIBITOR-RELATED"/>
    <property type="match status" value="1"/>
</dbReference>
<feature type="transmembrane region" description="Helical" evidence="6">
    <location>
        <begin position="85"/>
        <end position="105"/>
    </location>
</feature>
<dbReference type="RefSeq" id="WP_189534081.1">
    <property type="nucleotide sequence ID" value="NZ_BMYX01000011.1"/>
</dbReference>
<dbReference type="CDD" id="cd10433">
    <property type="entry name" value="YccA_like"/>
    <property type="match status" value="1"/>
</dbReference>
<dbReference type="AlphaFoldDB" id="A0A918P329"/>
<evidence type="ECO:0000256" key="4">
    <source>
        <dbReference type="ARBA" id="ARBA00022989"/>
    </source>
</evidence>
<dbReference type="EMBL" id="BMYX01000011">
    <property type="protein sequence ID" value="GGY17424.1"/>
    <property type="molecule type" value="Genomic_DNA"/>
</dbReference>
<keyword evidence="2" id="KW-1003">Cell membrane</keyword>
<evidence type="ECO:0000313" key="7">
    <source>
        <dbReference type="EMBL" id="GGY17424.1"/>
    </source>
</evidence>
<feature type="transmembrane region" description="Helical" evidence="6">
    <location>
        <begin position="55"/>
        <end position="73"/>
    </location>
</feature>
<comment type="caution">
    <text evidence="7">The sequence shown here is derived from an EMBL/GenBank/DDBJ whole genome shotgun (WGS) entry which is preliminary data.</text>
</comment>
<dbReference type="GO" id="GO:0005886">
    <property type="term" value="C:plasma membrane"/>
    <property type="evidence" value="ECO:0007669"/>
    <property type="project" value="UniProtKB-SubCell"/>
</dbReference>
<keyword evidence="8" id="KW-1185">Reference proteome</keyword>
<evidence type="ECO:0000256" key="2">
    <source>
        <dbReference type="ARBA" id="ARBA00022475"/>
    </source>
</evidence>
<feature type="transmembrane region" description="Helical" evidence="6">
    <location>
        <begin position="169"/>
        <end position="188"/>
    </location>
</feature>
<reference evidence="7" key="1">
    <citation type="journal article" date="2014" name="Int. J. Syst. Evol. Microbiol.">
        <title>Complete genome sequence of Corynebacterium casei LMG S-19264T (=DSM 44701T), isolated from a smear-ripened cheese.</title>
        <authorList>
            <consortium name="US DOE Joint Genome Institute (JGI-PGF)"/>
            <person name="Walter F."/>
            <person name="Albersmeier A."/>
            <person name="Kalinowski J."/>
            <person name="Ruckert C."/>
        </authorList>
    </citation>
    <scope>NUCLEOTIDE SEQUENCE</scope>
    <source>
        <strain evidence="7">KCTC 32182</strain>
    </source>
</reference>
<evidence type="ECO:0000256" key="1">
    <source>
        <dbReference type="ARBA" id="ARBA00004651"/>
    </source>
</evidence>
<comment type="similarity">
    <text evidence="6">Belongs to the BI1 family.</text>
</comment>
<keyword evidence="5 6" id="KW-0472">Membrane</keyword>
<sequence length="229" mass="24405">MQPNLQTAYSPSLAESRHKVLRNTYALLGLSMIPTVIGALIGVSMNFGFLLRQNPIMGIVATFAIFYGLVYAIERNRYSSTGIYLMLGFTFVMGLLLAPLLQSALGLRNGGALIAVAGGATGAIFLGMAAIGATTKRDLSGLGSFLMAGAIVLMLAVIANIVMQMPAMMLAISCGFALFSSLMIMYQVKVVVDGGEDSYISAALTIYIQIYNLFTSLLRILMVFAGDRD</sequence>
<evidence type="ECO:0000256" key="5">
    <source>
        <dbReference type="ARBA" id="ARBA00023136"/>
    </source>
</evidence>
<keyword evidence="3 6" id="KW-0812">Transmembrane</keyword>
<feature type="transmembrane region" description="Helical" evidence="6">
    <location>
        <begin position="111"/>
        <end position="133"/>
    </location>
</feature>
<dbReference type="InterPro" id="IPR006214">
    <property type="entry name" value="Bax_inhibitor_1-related"/>
</dbReference>
<dbReference type="Proteomes" id="UP000645257">
    <property type="component" value="Unassembled WGS sequence"/>
</dbReference>
<evidence type="ECO:0000256" key="6">
    <source>
        <dbReference type="RuleBase" id="RU004379"/>
    </source>
</evidence>
<evidence type="ECO:0000256" key="3">
    <source>
        <dbReference type="ARBA" id="ARBA00022692"/>
    </source>
</evidence>
<dbReference type="PANTHER" id="PTHR23291:SF115">
    <property type="entry name" value="MODULATOR OF FTSH PROTEASE YCCA"/>
    <property type="match status" value="1"/>
</dbReference>
<feature type="transmembrane region" description="Helical" evidence="6">
    <location>
        <begin position="145"/>
        <end position="163"/>
    </location>
</feature>
<name>A0A918P329_9NEIS</name>
<feature type="transmembrane region" description="Helical" evidence="6">
    <location>
        <begin position="25"/>
        <end position="49"/>
    </location>
</feature>
<reference evidence="7" key="2">
    <citation type="submission" date="2020-09" db="EMBL/GenBank/DDBJ databases">
        <authorList>
            <person name="Sun Q."/>
            <person name="Kim S."/>
        </authorList>
    </citation>
    <scope>NUCLEOTIDE SEQUENCE</scope>
    <source>
        <strain evidence="7">KCTC 32182</strain>
    </source>
</reference>
<evidence type="ECO:0000313" key="8">
    <source>
        <dbReference type="Proteomes" id="UP000645257"/>
    </source>
</evidence>
<accession>A0A918P329</accession>
<organism evidence="7 8">
    <name type="scientific">Paludibacterium paludis</name>
    <dbReference type="NCBI Taxonomy" id="1225769"/>
    <lineage>
        <taxon>Bacteria</taxon>
        <taxon>Pseudomonadati</taxon>
        <taxon>Pseudomonadota</taxon>
        <taxon>Betaproteobacteria</taxon>
        <taxon>Neisseriales</taxon>
        <taxon>Chromobacteriaceae</taxon>
        <taxon>Paludibacterium</taxon>
    </lineage>
</organism>
<comment type="subcellular location">
    <subcellularLocation>
        <location evidence="1">Cell membrane</location>
        <topology evidence="1">Multi-pass membrane protein</topology>
    </subcellularLocation>
</comment>
<dbReference type="Pfam" id="PF01027">
    <property type="entry name" value="Bax1-I"/>
    <property type="match status" value="1"/>
</dbReference>
<protein>
    <submittedName>
        <fullName evidence="7">BAX inhibitor protein</fullName>
    </submittedName>
</protein>